<gene>
    <name evidence="9" type="ORF">MM171A02761_0007</name>
</gene>
<evidence type="ECO:0000256" key="7">
    <source>
        <dbReference type="ARBA" id="ARBA00023204"/>
    </source>
</evidence>
<keyword evidence="5" id="KW-0408">Iron</keyword>
<dbReference type="CDD" id="cd10030">
    <property type="entry name" value="UDG-F4_TTUDGA_SPO1dp_like"/>
    <property type="match status" value="1"/>
</dbReference>
<evidence type="ECO:0000256" key="6">
    <source>
        <dbReference type="ARBA" id="ARBA00023014"/>
    </source>
</evidence>
<keyword evidence="1" id="KW-0004">4Fe-4S</keyword>
<evidence type="ECO:0000313" key="9">
    <source>
        <dbReference type="EMBL" id="QJH92647.1"/>
    </source>
</evidence>
<dbReference type="AlphaFoldDB" id="A0A6M3X5B2"/>
<dbReference type="GO" id="GO:0006281">
    <property type="term" value="P:DNA repair"/>
    <property type="evidence" value="ECO:0007669"/>
    <property type="project" value="UniProtKB-KW"/>
</dbReference>
<feature type="domain" description="Uracil-DNA glycosylase-like" evidence="8">
    <location>
        <begin position="1"/>
        <end position="139"/>
    </location>
</feature>
<evidence type="ECO:0000256" key="1">
    <source>
        <dbReference type="ARBA" id="ARBA00022485"/>
    </source>
</evidence>
<name>A0A6M3X5B2_9ZZZZ</name>
<evidence type="ECO:0000259" key="8">
    <source>
        <dbReference type="SMART" id="SM00986"/>
    </source>
</evidence>
<dbReference type="Pfam" id="PF03167">
    <property type="entry name" value="UDG"/>
    <property type="match status" value="1"/>
</dbReference>
<keyword evidence="7" id="KW-0234">DNA repair</keyword>
<keyword evidence="6" id="KW-0411">Iron-sulfur</keyword>
<dbReference type="GO" id="GO:0046872">
    <property type="term" value="F:metal ion binding"/>
    <property type="evidence" value="ECO:0007669"/>
    <property type="project" value="UniProtKB-KW"/>
</dbReference>
<sequence>MLIGEAPGKSEDMKGKPFVGKSGLELDNVYLHEYAGVERWNVYVSNVVKCRTNDKDRDPTQAEIDACSHILNMELEMVKPRFIGLVGRLSTQWMLGDVNMAKVHGFGYRDGDRLVMPLYHPAYGLHNTVMMRHIMRDFTKFGRMIRGDESVMWKERRAR</sequence>
<reference evidence="9" key="1">
    <citation type="submission" date="2020-03" db="EMBL/GenBank/DDBJ databases">
        <title>The deep terrestrial virosphere.</title>
        <authorList>
            <person name="Holmfeldt K."/>
            <person name="Nilsson E."/>
            <person name="Simone D."/>
            <person name="Lopez-Fernandez M."/>
            <person name="Wu X."/>
            <person name="de Brujin I."/>
            <person name="Lundin D."/>
            <person name="Andersson A."/>
            <person name="Bertilsson S."/>
            <person name="Dopson M."/>
        </authorList>
    </citation>
    <scope>NUCLEOTIDE SEQUENCE</scope>
    <source>
        <strain evidence="9">MM171A02761</strain>
    </source>
</reference>
<dbReference type="PANTHER" id="PTHR33693:SF1">
    <property type="entry name" value="TYPE-4 URACIL-DNA GLYCOSYLASE"/>
    <property type="match status" value="1"/>
</dbReference>
<keyword evidence="4" id="KW-0378">Hydrolase</keyword>
<accession>A0A6M3X5B2</accession>
<keyword evidence="3" id="KW-0227">DNA damage</keyword>
<dbReference type="InterPro" id="IPR036895">
    <property type="entry name" value="Uracil-DNA_glycosylase-like_sf"/>
</dbReference>
<dbReference type="PANTHER" id="PTHR33693">
    <property type="entry name" value="TYPE-5 URACIL-DNA GLYCOSYLASE"/>
    <property type="match status" value="1"/>
</dbReference>
<evidence type="ECO:0000256" key="5">
    <source>
        <dbReference type="ARBA" id="ARBA00023004"/>
    </source>
</evidence>
<dbReference type="SUPFAM" id="SSF52141">
    <property type="entry name" value="Uracil-DNA glycosylase-like"/>
    <property type="match status" value="1"/>
</dbReference>
<keyword evidence="2" id="KW-0479">Metal-binding</keyword>
<dbReference type="SMART" id="SM00986">
    <property type="entry name" value="UDG"/>
    <property type="match status" value="1"/>
</dbReference>
<protein>
    <submittedName>
        <fullName evidence="9">Putative uracil DNA glycosylase superfamily protein</fullName>
    </submittedName>
</protein>
<dbReference type="SMART" id="SM00987">
    <property type="entry name" value="UreE_C"/>
    <property type="match status" value="1"/>
</dbReference>
<proteinExistence type="predicted"/>
<organism evidence="9">
    <name type="scientific">viral metagenome</name>
    <dbReference type="NCBI Taxonomy" id="1070528"/>
    <lineage>
        <taxon>unclassified sequences</taxon>
        <taxon>metagenomes</taxon>
        <taxon>organismal metagenomes</taxon>
    </lineage>
</organism>
<dbReference type="Gene3D" id="3.40.470.10">
    <property type="entry name" value="Uracil-DNA glycosylase-like domain"/>
    <property type="match status" value="1"/>
</dbReference>
<dbReference type="GO" id="GO:0051539">
    <property type="term" value="F:4 iron, 4 sulfur cluster binding"/>
    <property type="evidence" value="ECO:0007669"/>
    <property type="project" value="UniProtKB-KW"/>
</dbReference>
<dbReference type="EMBL" id="MT143908">
    <property type="protein sequence ID" value="QJH92647.1"/>
    <property type="molecule type" value="Genomic_DNA"/>
</dbReference>
<dbReference type="InterPro" id="IPR051536">
    <property type="entry name" value="UDG_Type-4/5"/>
</dbReference>
<evidence type="ECO:0000256" key="4">
    <source>
        <dbReference type="ARBA" id="ARBA00022801"/>
    </source>
</evidence>
<dbReference type="InterPro" id="IPR005122">
    <property type="entry name" value="Uracil-DNA_glycosylase-like"/>
</dbReference>
<dbReference type="GO" id="GO:0097506">
    <property type="term" value="F:deaminated base DNA N-glycosylase activity"/>
    <property type="evidence" value="ECO:0007669"/>
    <property type="project" value="UniProtKB-ARBA"/>
</dbReference>
<evidence type="ECO:0000256" key="3">
    <source>
        <dbReference type="ARBA" id="ARBA00022763"/>
    </source>
</evidence>
<evidence type="ECO:0000256" key="2">
    <source>
        <dbReference type="ARBA" id="ARBA00022723"/>
    </source>
</evidence>